<dbReference type="OMA" id="NGSHANF"/>
<keyword evidence="6 14" id="KW-0274">FAD</keyword>
<protein>
    <recommendedName>
        <fullName evidence="9">Short-chain specific acyl-CoA dehydrogenase, mitochondrial</fullName>
        <ecNumber evidence="4">1.3.8.1</ecNumber>
    </recommendedName>
    <alternativeName>
        <fullName evidence="8">Butyryl-CoA dehydrogenase</fullName>
    </alternativeName>
</protein>
<comment type="catalytic activity">
    <reaction evidence="13">
        <text>butanoyl-CoA + oxidized [electron-transfer flavoprotein] + H(+) = (2E)-butenoyl-CoA + reduced [electron-transfer flavoprotein]</text>
        <dbReference type="Rhea" id="RHEA:24004"/>
        <dbReference type="Rhea" id="RHEA-COMP:10685"/>
        <dbReference type="Rhea" id="RHEA-COMP:10686"/>
        <dbReference type="ChEBI" id="CHEBI:15378"/>
        <dbReference type="ChEBI" id="CHEBI:57332"/>
        <dbReference type="ChEBI" id="CHEBI:57371"/>
        <dbReference type="ChEBI" id="CHEBI:57692"/>
        <dbReference type="ChEBI" id="CHEBI:58307"/>
        <dbReference type="EC" id="1.3.8.1"/>
    </reaction>
    <physiologicalReaction direction="left-to-right" evidence="13">
        <dbReference type="Rhea" id="RHEA:24005"/>
    </physiologicalReaction>
</comment>
<feature type="domain" description="Acyl-CoA dehydrogenase/oxidase N-terminal" evidence="17">
    <location>
        <begin position="36"/>
        <end position="147"/>
    </location>
</feature>
<evidence type="ECO:0000256" key="3">
    <source>
        <dbReference type="ARBA" id="ARBA00009347"/>
    </source>
</evidence>
<evidence type="ECO:0000256" key="6">
    <source>
        <dbReference type="ARBA" id="ARBA00022827"/>
    </source>
</evidence>
<evidence type="ECO:0000256" key="4">
    <source>
        <dbReference type="ARBA" id="ARBA00012046"/>
    </source>
</evidence>
<evidence type="ECO:0000256" key="2">
    <source>
        <dbReference type="ARBA" id="ARBA00005198"/>
    </source>
</evidence>
<dbReference type="Proteomes" id="UP000594260">
    <property type="component" value="Unplaced"/>
</dbReference>
<comment type="catalytic activity">
    <reaction evidence="12">
        <text>hexanoyl-CoA + oxidized [electron-transfer flavoprotein] + H(+) = (2E)-hexenoyl-CoA + reduced [electron-transfer flavoprotein]</text>
        <dbReference type="Rhea" id="RHEA:43464"/>
        <dbReference type="Rhea" id="RHEA-COMP:10685"/>
        <dbReference type="Rhea" id="RHEA-COMP:10686"/>
        <dbReference type="ChEBI" id="CHEBI:15378"/>
        <dbReference type="ChEBI" id="CHEBI:57692"/>
        <dbReference type="ChEBI" id="CHEBI:58307"/>
        <dbReference type="ChEBI" id="CHEBI:62077"/>
        <dbReference type="ChEBI" id="CHEBI:62620"/>
    </reaction>
    <physiologicalReaction direction="left-to-right" evidence="12">
        <dbReference type="Rhea" id="RHEA:43465"/>
    </physiologicalReaction>
</comment>
<dbReference type="RefSeq" id="XP_022669386.1">
    <property type="nucleotide sequence ID" value="XM_022813651.1"/>
</dbReference>
<evidence type="ECO:0000256" key="5">
    <source>
        <dbReference type="ARBA" id="ARBA00022630"/>
    </source>
</evidence>
<evidence type="ECO:0000256" key="7">
    <source>
        <dbReference type="ARBA" id="ARBA00023002"/>
    </source>
</evidence>
<dbReference type="GO" id="GO:0050660">
    <property type="term" value="F:flavin adenine dinucleotide binding"/>
    <property type="evidence" value="ECO:0007669"/>
    <property type="project" value="InterPro"/>
</dbReference>
<evidence type="ECO:0000256" key="13">
    <source>
        <dbReference type="ARBA" id="ARBA00050758"/>
    </source>
</evidence>
<accession>A0A7M7KN35</accession>
<dbReference type="GeneID" id="111253749"/>
<dbReference type="PANTHER" id="PTHR43884:SF12">
    <property type="entry name" value="ISOVALERYL-COA DEHYDROGENASE, MITOCHONDRIAL-RELATED"/>
    <property type="match status" value="1"/>
</dbReference>
<dbReference type="Gene3D" id="1.10.540.10">
    <property type="entry name" value="Acyl-CoA dehydrogenase/oxidase, N-terminal domain"/>
    <property type="match status" value="1"/>
</dbReference>
<dbReference type="EC" id="1.3.8.1" evidence="4"/>
<dbReference type="Pfam" id="PF02770">
    <property type="entry name" value="Acyl-CoA_dh_M"/>
    <property type="match status" value="1"/>
</dbReference>
<evidence type="ECO:0000256" key="12">
    <source>
        <dbReference type="ARBA" id="ARBA00049192"/>
    </source>
</evidence>
<dbReference type="PROSITE" id="PS00073">
    <property type="entry name" value="ACYL_COA_DH_2"/>
    <property type="match status" value="1"/>
</dbReference>
<dbReference type="RefSeq" id="XP_022669387.1">
    <property type="nucleotide sequence ID" value="XM_022813652.1"/>
</dbReference>
<dbReference type="GO" id="GO:0005739">
    <property type="term" value="C:mitochondrion"/>
    <property type="evidence" value="ECO:0007669"/>
    <property type="project" value="TreeGrafter"/>
</dbReference>
<evidence type="ECO:0000256" key="8">
    <source>
        <dbReference type="ARBA" id="ARBA00031895"/>
    </source>
</evidence>
<dbReference type="InterPro" id="IPR006089">
    <property type="entry name" value="Acyl-CoA_DH_CS"/>
</dbReference>
<dbReference type="EnsemblMetazoa" id="XM_022813651">
    <property type="protein sequence ID" value="XP_022669386"/>
    <property type="gene ID" value="LOC111253749"/>
</dbReference>
<dbReference type="GO" id="GO:0046359">
    <property type="term" value="P:butyrate catabolic process"/>
    <property type="evidence" value="ECO:0007669"/>
    <property type="project" value="TreeGrafter"/>
</dbReference>
<dbReference type="PROSITE" id="PS00072">
    <property type="entry name" value="ACYL_COA_DH_1"/>
    <property type="match status" value="1"/>
</dbReference>
<dbReference type="GO" id="GO:0033539">
    <property type="term" value="P:fatty acid beta-oxidation using acyl-CoA dehydrogenase"/>
    <property type="evidence" value="ECO:0007669"/>
    <property type="project" value="TreeGrafter"/>
</dbReference>
<dbReference type="InterPro" id="IPR009075">
    <property type="entry name" value="AcylCo_DH/oxidase_C"/>
</dbReference>
<comment type="function">
    <text evidence="10">Short-chain specific acyl-CoA dehydrogenase is one of the acyl-CoA dehydrogenases that catalyze the first step of mitochondrial fatty acid beta-oxidation, an aerobic process breaking down fatty acids into acetyl-CoA and allowing the production of energy from fats. The first step of fatty acid beta-oxidation consists in the removal of one hydrogen from C-2 and C-3 of the straight-chain fatty acyl-CoA thioester, resulting in the formation of trans-2-enoyl-CoA. Among the different mitochondrial acyl-CoA dehydrogenases, short-chain specific acyl-CoA dehydrogenase acts specifically on acyl-CoAs with saturated 4 to 6 carbons long primary chains.</text>
</comment>
<reference evidence="18" key="1">
    <citation type="submission" date="2021-01" db="UniProtKB">
        <authorList>
            <consortium name="EnsemblMetazoa"/>
        </authorList>
    </citation>
    <scope>IDENTIFICATION</scope>
</reference>
<dbReference type="KEGG" id="vde:111253749"/>
<dbReference type="EnsemblMetazoa" id="XM_022813652">
    <property type="protein sequence ID" value="XP_022669387"/>
    <property type="gene ID" value="LOC111253749"/>
</dbReference>
<comment type="similarity">
    <text evidence="3 14">Belongs to the acyl-CoA dehydrogenase family.</text>
</comment>
<dbReference type="InterPro" id="IPR013786">
    <property type="entry name" value="AcylCoA_DH/ox_N"/>
</dbReference>
<dbReference type="InterPro" id="IPR006091">
    <property type="entry name" value="Acyl-CoA_Oxase/DH_mid-dom"/>
</dbReference>
<feature type="domain" description="Acyl-CoA oxidase/dehydrogenase middle" evidence="16">
    <location>
        <begin position="151"/>
        <end position="246"/>
    </location>
</feature>
<keyword evidence="7 14" id="KW-0560">Oxidoreductase</keyword>
<dbReference type="Pfam" id="PF00441">
    <property type="entry name" value="Acyl-CoA_dh_1"/>
    <property type="match status" value="1"/>
</dbReference>
<evidence type="ECO:0000259" key="15">
    <source>
        <dbReference type="Pfam" id="PF00441"/>
    </source>
</evidence>
<evidence type="ECO:0000256" key="14">
    <source>
        <dbReference type="RuleBase" id="RU362125"/>
    </source>
</evidence>
<keyword evidence="19" id="KW-1185">Reference proteome</keyword>
<dbReference type="SUPFAM" id="SSF47203">
    <property type="entry name" value="Acyl-CoA dehydrogenase C-terminal domain-like"/>
    <property type="match status" value="1"/>
</dbReference>
<evidence type="ECO:0000313" key="19">
    <source>
        <dbReference type="Proteomes" id="UP000594260"/>
    </source>
</evidence>
<dbReference type="Gene3D" id="1.20.140.10">
    <property type="entry name" value="Butyryl-CoA Dehydrogenase, subunit A, domain 3"/>
    <property type="match status" value="1"/>
</dbReference>
<sequence>MIGYGLTLNVRAWKLSHLRIAPLLTVNKRTYFSGLSEEHRMLQKTCRDFAEKKIKPEAAYNDEHKIYPKEVIKKLGELGLMSIFVPQEMGGSGLDTLSYAIAIEEIAKACAGTAVCVSVNHLFLRVVSKFGSPEQIKKFVTPFTAGDRIACYALSEPGNGSDAAGISTTATRKGDKIILNGTKAWVTNAKEGEAVCVFATTDRTKRHKGIGCYLVPMPIDGLARPKFENKLGVRASSTGQLVFEDVEIPVEYQLGKDHEGFKIAMSALDGGRIGIASQALGIGQAALDLAIQYSQERICFGQKISQLQAIQFKLADMETKMNAARLLTWHAAWLMDQGLPFGKAASMAKLSASETANFCAYQAVQILGGMGYVKDMAAERYFRDARITEIYEGTSEIQRIVIASHLLKEHAN</sequence>
<dbReference type="InParanoid" id="A0A7M7KN35"/>
<evidence type="ECO:0000256" key="11">
    <source>
        <dbReference type="ARBA" id="ARBA00048499"/>
    </source>
</evidence>
<dbReference type="SUPFAM" id="SSF56645">
    <property type="entry name" value="Acyl-CoA dehydrogenase NM domain-like"/>
    <property type="match status" value="1"/>
</dbReference>
<dbReference type="PANTHER" id="PTHR43884">
    <property type="entry name" value="ACYL-COA DEHYDROGENASE"/>
    <property type="match status" value="1"/>
</dbReference>
<dbReference type="FunFam" id="1.10.540.10:FF:000002">
    <property type="entry name" value="Acyl-CoA dehydrogenase FadE19"/>
    <property type="match status" value="1"/>
</dbReference>
<dbReference type="PIRSF" id="PIRSF016578">
    <property type="entry name" value="HsaA"/>
    <property type="match status" value="1"/>
</dbReference>
<dbReference type="FunFam" id="2.40.110.10:FF:000001">
    <property type="entry name" value="Acyl-CoA dehydrogenase, mitochondrial"/>
    <property type="match status" value="1"/>
</dbReference>
<dbReference type="InterPro" id="IPR046373">
    <property type="entry name" value="Acyl-CoA_Oxase/DH_mid-dom_sf"/>
</dbReference>
<evidence type="ECO:0000259" key="17">
    <source>
        <dbReference type="Pfam" id="PF02771"/>
    </source>
</evidence>
<dbReference type="InterPro" id="IPR009100">
    <property type="entry name" value="AcylCoA_DH/oxidase_NM_dom_sf"/>
</dbReference>
<dbReference type="OrthoDB" id="10254877at2759"/>
<evidence type="ECO:0000256" key="10">
    <source>
        <dbReference type="ARBA" id="ARBA00045387"/>
    </source>
</evidence>
<evidence type="ECO:0000256" key="9">
    <source>
        <dbReference type="ARBA" id="ARBA00044204"/>
    </source>
</evidence>
<dbReference type="Pfam" id="PF02771">
    <property type="entry name" value="Acyl-CoA_dh_N"/>
    <property type="match status" value="1"/>
</dbReference>
<feature type="domain" description="Acyl-CoA dehydrogenase/oxidase C-terminal" evidence="15">
    <location>
        <begin position="259"/>
        <end position="406"/>
    </location>
</feature>
<comment type="pathway">
    <text evidence="2">Lipid metabolism; mitochondrial fatty acid beta-oxidation.</text>
</comment>
<dbReference type="InterPro" id="IPR036250">
    <property type="entry name" value="AcylCo_DH-like_C"/>
</dbReference>
<evidence type="ECO:0000313" key="18">
    <source>
        <dbReference type="EnsemblMetazoa" id="XP_022669386"/>
    </source>
</evidence>
<name>A0A7M7KN35_VARDE</name>
<comment type="cofactor">
    <cofactor evidence="1 14">
        <name>FAD</name>
        <dbReference type="ChEBI" id="CHEBI:57692"/>
    </cofactor>
</comment>
<dbReference type="GO" id="GO:0016937">
    <property type="term" value="F:short-chain fatty acyl-CoA dehydrogenase activity"/>
    <property type="evidence" value="ECO:0007669"/>
    <property type="project" value="UniProtKB-EC"/>
</dbReference>
<dbReference type="AlphaFoldDB" id="A0A7M7KN35"/>
<dbReference type="Gene3D" id="2.40.110.10">
    <property type="entry name" value="Butyryl-CoA Dehydrogenase, subunit A, domain 2"/>
    <property type="match status" value="1"/>
</dbReference>
<evidence type="ECO:0000259" key="16">
    <source>
        <dbReference type="Pfam" id="PF02770"/>
    </source>
</evidence>
<dbReference type="InterPro" id="IPR037069">
    <property type="entry name" value="AcylCoA_DH/ox_N_sf"/>
</dbReference>
<comment type="catalytic activity">
    <reaction evidence="11">
        <text>pentanoyl-CoA + oxidized [electron-transfer flavoprotein] + H(+) = (2E)-pentenoyl-CoA + reduced [electron-transfer flavoprotein]</text>
        <dbReference type="Rhea" id="RHEA:43456"/>
        <dbReference type="Rhea" id="RHEA-COMP:10685"/>
        <dbReference type="Rhea" id="RHEA-COMP:10686"/>
        <dbReference type="ChEBI" id="CHEBI:15378"/>
        <dbReference type="ChEBI" id="CHEBI:57389"/>
        <dbReference type="ChEBI" id="CHEBI:57692"/>
        <dbReference type="ChEBI" id="CHEBI:58307"/>
        <dbReference type="ChEBI" id="CHEBI:86160"/>
    </reaction>
    <physiologicalReaction direction="left-to-right" evidence="11">
        <dbReference type="Rhea" id="RHEA:43457"/>
    </physiologicalReaction>
</comment>
<proteinExistence type="inferred from homology"/>
<keyword evidence="5 14" id="KW-0285">Flavoprotein</keyword>
<evidence type="ECO:0000256" key="1">
    <source>
        <dbReference type="ARBA" id="ARBA00001974"/>
    </source>
</evidence>
<dbReference type="FunFam" id="1.20.140.10:FF:000004">
    <property type="entry name" value="Acyl-CoA dehydrogenase FadE25"/>
    <property type="match status" value="1"/>
</dbReference>
<organism evidence="18 19">
    <name type="scientific">Varroa destructor</name>
    <name type="common">Honeybee mite</name>
    <dbReference type="NCBI Taxonomy" id="109461"/>
    <lineage>
        <taxon>Eukaryota</taxon>
        <taxon>Metazoa</taxon>
        <taxon>Ecdysozoa</taxon>
        <taxon>Arthropoda</taxon>
        <taxon>Chelicerata</taxon>
        <taxon>Arachnida</taxon>
        <taxon>Acari</taxon>
        <taxon>Parasitiformes</taxon>
        <taxon>Mesostigmata</taxon>
        <taxon>Gamasina</taxon>
        <taxon>Dermanyssoidea</taxon>
        <taxon>Varroidae</taxon>
        <taxon>Varroa</taxon>
    </lineage>
</organism>